<geneLocation type="plasmid" evidence="3">
    <name>I</name>
</geneLocation>
<dbReference type="EMBL" id="LT976981">
    <property type="protein sequence ID" value="SOZ74899.1"/>
    <property type="molecule type" value="Genomic_DNA"/>
</dbReference>
<protein>
    <submittedName>
        <fullName evidence="2">Uncharacterized protein</fullName>
    </submittedName>
</protein>
<evidence type="ECO:0000313" key="2">
    <source>
        <dbReference type="EMBL" id="SOZ74899.1"/>
    </source>
</evidence>
<dbReference type="Proteomes" id="UP000256952">
    <property type="component" value="Plasmid CBM2613_p"/>
</dbReference>
<feature type="transmembrane region" description="Helical" evidence="1">
    <location>
        <begin position="12"/>
        <end position="29"/>
    </location>
</feature>
<keyword evidence="2" id="KW-0614">Plasmid</keyword>
<dbReference type="AlphaFoldDB" id="A0A375EET9"/>
<accession>A0A375EET9</accession>
<organism evidence="2 4">
    <name type="scientific">Cupriavidus taiwanensis</name>
    <dbReference type="NCBI Taxonomy" id="164546"/>
    <lineage>
        <taxon>Bacteria</taxon>
        <taxon>Pseudomonadati</taxon>
        <taxon>Pseudomonadota</taxon>
        <taxon>Betaproteobacteria</taxon>
        <taxon>Burkholderiales</taxon>
        <taxon>Burkholderiaceae</taxon>
        <taxon>Cupriavidus</taxon>
    </lineage>
</organism>
<evidence type="ECO:0000313" key="3">
    <source>
        <dbReference type="EMBL" id="SPD48903.1"/>
    </source>
</evidence>
<keyword evidence="1" id="KW-0812">Transmembrane</keyword>
<proteinExistence type="predicted"/>
<reference evidence="2" key="2">
    <citation type="submission" date="2018-01" db="EMBL/GenBank/DDBJ databases">
        <authorList>
            <person name="Clerissi C."/>
        </authorList>
    </citation>
    <scope>NUCLEOTIDE SEQUENCE</scope>
    <source>
        <strain evidence="2">Cupriavidus taiwanensis STM 8556</strain>
        <plasmid evidence="2">CBM2613_p</plasmid>
    </source>
</reference>
<evidence type="ECO:0000256" key="1">
    <source>
        <dbReference type="SAM" id="Phobius"/>
    </source>
</evidence>
<reference evidence="3 4" key="1">
    <citation type="submission" date="2018-01" db="EMBL/GenBank/DDBJ databases">
        <authorList>
            <person name="Gaut B.S."/>
            <person name="Morton B.R."/>
            <person name="Clegg M.T."/>
            <person name="Duvall M.R."/>
        </authorList>
    </citation>
    <scope>NUCLEOTIDE SEQUENCE [LARGE SCALE GENOMIC DNA]</scope>
    <source>
        <strain evidence="3">Cupriavidus taiwanensis STM 8555</strain>
        <plasmid evidence="3">I</plasmid>
        <plasmid evidence="4">Plasmid cbm2613_p</plasmid>
    </source>
</reference>
<gene>
    <name evidence="3" type="ORF">CBM2612_P0248</name>
    <name evidence="2" type="ORF">CBM2613_P70004</name>
</gene>
<evidence type="ECO:0000313" key="4">
    <source>
        <dbReference type="Proteomes" id="UP000256952"/>
    </source>
</evidence>
<dbReference type="EMBL" id="LT984809">
    <property type="protein sequence ID" value="SPD48903.1"/>
    <property type="molecule type" value="Genomic_DNA"/>
</dbReference>
<keyword evidence="1" id="KW-1133">Transmembrane helix</keyword>
<name>A0A375EET9_9BURK</name>
<sequence>MSRSVSENGVFIIYVSAAIRFMVSIYLVYHTRAGVQKVLSEWKHASPMWSCRYRTAFSPTGRVYPYFDYLIYLV</sequence>
<keyword evidence="1" id="KW-0472">Membrane</keyword>
<geneLocation type="plasmid" evidence="4">
    <name>cbm2613_p</name>
</geneLocation>
<geneLocation type="plasmid" evidence="2">
    <name>CBM2613_p</name>
</geneLocation>